<reference evidence="1" key="1">
    <citation type="journal article" date="2014" name="Front. Microbiol.">
        <title>High frequency of phylogenetically diverse reductive dehalogenase-homologous genes in deep subseafloor sedimentary metagenomes.</title>
        <authorList>
            <person name="Kawai M."/>
            <person name="Futagami T."/>
            <person name="Toyoda A."/>
            <person name="Takaki Y."/>
            <person name="Nishi S."/>
            <person name="Hori S."/>
            <person name="Arai W."/>
            <person name="Tsubouchi T."/>
            <person name="Morono Y."/>
            <person name="Uchiyama I."/>
            <person name="Ito T."/>
            <person name="Fujiyama A."/>
            <person name="Inagaki F."/>
            <person name="Takami H."/>
        </authorList>
    </citation>
    <scope>NUCLEOTIDE SEQUENCE</scope>
    <source>
        <strain evidence="1">Expedition CK06-06</strain>
    </source>
</reference>
<sequence>RLFYDLIENKKFTPVEDLEVTDSSYLLGIADLIGELRRFILENLVEGDIDTAKYFYGIMKELYGTYLQIEFGKNLIPELRRKKDTARVLVERTLSDLFVAQQSRNLEKRLDEKSKD</sequence>
<dbReference type="InterPro" id="IPR036081">
    <property type="entry name" value="Translin_sf"/>
</dbReference>
<evidence type="ECO:0008006" key="2">
    <source>
        <dbReference type="Google" id="ProtNLM"/>
    </source>
</evidence>
<dbReference type="AlphaFoldDB" id="X1IEG5"/>
<name>X1IEG5_9ZZZZ</name>
<proteinExistence type="predicted"/>
<dbReference type="Pfam" id="PF01997">
    <property type="entry name" value="Translin"/>
    <property type="match status" value="1"/>
</dbReference>
<evidence type="ECO:0000313" key="1">
    <source>
        <dbReference type="EMBL" id="GAH64469.1"/>
    </source>
</evidence>
<dbReference type="GO" id="GO:0043565">
    <property type="term" value="F:sequence-specific DNA binding"/>
    <property type="evidence" value="ECO:0007669"/>
    <property type="project" value="InterPro"/>
</dbReference>
<accession>X1IEG5</accession>
<comment type="caution">
    <text evidence="1">The sequence shown here is derived from an EMBL/GenBank/DDBJ whole genome shotgun (WGS) entry which is preliminary data.</text>
</comment>
<organism evidence="1">
    <name type="scientific">marine sediment metagenome</name>
    <dbReference type="NCBI Taxonomy" id="412755"/>
    <lineage>
        <taxon>unclassified sequences</taxon>
        <taxon>metagenomes</taxon>
        <taxon>ecological metagenomes</taxon>
    </lineage>
</organism>
<dbReference type="Gene3D" id="1.20.58.2140">
    <property type="match status" value="1"/>
</dbReference>
<dbReference type="EMBL" id="BARU01029224">
    <property type="protein sequence ID" value="GAH64469.1"/>
    <property type="molecule type" value="Genomic_DNA"/>
</dbReference>
<gene>
    <name evidence="1" type="ORF">S03H2_46530</name>
</gene>
<dbReference type="InterPro" id="IPR002848">
    <property type="entry name" value="Translin_fam"/>
</dbReference>
<protein>
    <recommendedName>
        <fullName evidence="2">Translin</fullName>
    </recommendedName>
</protein>
<dbReference type="SUPFAM" id="SSF74784">
    <property type="entry name" value="Translin"/>
    <property type="match status" value="1"/>
</dbReference>
<feature type="non-terminal residue" evidence="1">
    <location>
        <position position="1"/>
    </location>
</feature>